<evidence type="ECO:0000256" key="4">
    <source>
        <dbReference type="ARBA" id="ARBA00022989"/>
    </source>
</evidence>
<dbReference type="OrthoDB" id="9772136at2"/>
<evidence type="ECO:0000256" key="3">
    <source>
        <dbReference type="ARBA" id="ARBA00022692"/>
    </source>
</evidence>
<name>A0A1H5SW57_9PROT</name>
<feature type="transmembrane region" description="Helical" evidence="6">
    <location>
        <begin position="265"/>
        <end position="284"/>
    </location>
</feature>
<dbReference type="EMBL" id="FNUX01000003">
    <property type="protein sequence ID" value="SEF54091.1"/>
    <property type="molecule type" value="Genomic_DNA"/>
</dbReference>
<dbReference type="GO" id="GO:0055085">
    <property type="term" value="P:transmembrane transport"/>
    <property type="evidence" value="ECO:0007669"/>
    <property type="project" value="TreeGrafter"/>
</dbReference>
<gene>
    <name evidence="7" type="ORF">SAMN05216334_10390</name>
</gene>
<feature type="transmembrane region" description="Helical" evidence="6">
    <location>
        <begin position="362"/>
        <end position="390"/>
    </location>
</feature>
<dbReference type="PANTHER" id="PTHR21716:SF62">
    <property type="entry name" value="TRANSPORT PROTEIN YDBI-RELATED"/>
    <property type="match status" value="1"/>
</dbReference>
<dbReference type="Pfam" id="PF01594">
    <property type="entry name" value="AI-2E_transport"/>
    <property type="match status" value="2"/>
</dbReference>
<dbReference type="RefSeq" id="WP_103965570.1">
    <property type="nucleotide sequence ID" value="NZ_FNUX01000003.1"/>
</dbReference>
<evidence type="ECO:0000256" key="2">
    <source>
        <dbReference type="ARBA" id="ARBA00009773"/>
    </source>
</evidence>
<sequence length="411" mass="46772">MSFSFDSFYEANRRILIWLILIGILWLLQDFFGLIFITFVLTFIATPLVQMGRNKFKLPHRASLVLVYIFFLVVLGSFFRYVTPSVIGESNRFINNFSEVQLKLIEMKRDIIGKYPGIESPLHGYARSILDEDSLRVIDAKLSRFRQKLDFSDIEHLDDVKENEITEDTYEKLRKYYDKETELLVELLMSKQIGKVREELPKLINYLYKAIGTMSLALLFSFLILFDNVRLGGLMKSLHESRLRDFYQETAQPVIRFAYVVGRAIQAQAMIACVNTFLTLIGLIMLGIPSVALLSLIVFVCSFIPVLGVFISTTPMVLVALNTGGLTLALGIVGMITIIHIIEAYGLNPMIYGKHLKLNPVLVLIILLIAYHGFGLWGMILGVPVAYYFIHDVFGVPLWDRHRLGPSVANN</sequence>
<comment type="subcellular location">
    <subcellularLocation>
        <location evidence="1">Membrane</location>
        <topology evidence="1">Multi-pass membrane protein</topology>
    </subcellularLocation>
</comment>
<evidence type="ECO:0008006" key="9">
    <source>
        <dbReference type="Google" id="ProtNLM"/>
    </source>
</evidence>
<accession>A0A1H5SW57</accession>
<dbReference type="AlphaFoldDB" id="A0A1H5SW57"/>
<evidence type="ECO:0000313" key="8">
    <source>
        <dbReference type="Proteomes" id="UP000236753"/>
    </source>
</evidence>
<evidence type="ECO:0000256" key="6">
    <source>
        <dbReference type="SAM" id="Phobius"/>
    </source>
</evidence>
<proteinExistence type="inferred from homology"/>
<protein>
    <recommendedName>
        <fullName evidence="9">PurR-regulated permease PerM</fullName>
    </recommendedName>
</protein>
<feature type="transmembrane region" description="Helical" evidence="6">
    <location>
        <begin position="15"/>
        <end position="45"/>
    </location>
</feature>
<dbReference type="GO" id="GO:0016020">
    <property type="term" value="C:membrane"/>
    <property type="evidence" value="ECO:0007669"/>
    <property type="project" value="UniProtKB-SubCell"/>
</dbReference>
<feature type="transmembrane region" description="Helical" evidence="6">
    <location>
        <begin position="317"/>
        <end position="342"/>
    </location>
</feature>
<feature type="transmembrane region" description="Helical" evidence="6">
    <location>
        <begin position="65"/>
        <end position="83"/>
    </location>
</feature>
<organism evidence="7 8">
    <name type="scientific">Nitrosomonas ureae</name>
    <dbReference type="NCBI Taxonomy" id="44577"/>
    <lineage>
        <taxon>Bacteria</taxon>
        <taxon>Pseudomonadati</taxon>
        <taxon>Pseudomonadota</taxon>
        <taxon>Betaproteobacteria</taxon>
        <taxon>Nitrosomonadales</taxon>
        <taxon>Nitrosomonadaceae</taxon>
        <taxon>Nitrosomonas</taxon>
    </lineage>
</organism>
<comment type="similarity">
    <text evidence="2">Belongs to the autoinducer-2 exporter (AI-2E) (TC 2.A.86) family.</text>
</comment>
<dbReference type="Proteomes" id="UP000236753">
    <property type="component" value="Unassembled WGS sequence"/>
</dbReference>
<evidence type="ECO:0000256" key="1">
    <source>
        <dbReference type="ARBA" id="ARBA00004141"/>
    </source>
</evidence>
<feature type="transmembrane region" description="Helical" evidence="6">
    <location>
        <begin position="291"/>
        <end position="311"/>
    </location>
</feature>
<evidence type="ECO:0000256" key="5">
    <source>
        <dbReference type="ARBA" id="ARBA00023136"/>
    </source>
</evidence>
<keyword evidence="5 6" id="KW-0472">Membrane</keyword>
<feature type="transmembrane region" description="Helical" evidence="6">
    <location>
        <begin position="206"/>
        <end position="226"/>
    </location>
</feature>
<reference evidence="7 8" key="1">
    <citation type="submission" date="2016-10" db="EMBL/GenBank/DDBJ databases">
        <authorList>
            <person name="de Groot N.N."/>
        </authorList>
    </citation>
    <scope>NUCLEOTIDE SEQUENCE [LARGE SCALE GENOMIC DNA]</scope>
    <source>
        <strain evidence="7 8">Nm13</strain>
    </source>
</reference>
<keyword evidence="3 6" id="KW-0812">Transmembrane</keyword>
<dbReference type="PANTHER" id="PTHR21716">
    <property type="entry name" value="TRANSMEMBRANE PROTEIN"/>
    <property type="match status" value="1"/>
</dbReference>
<evidence type="ECO:0000313" key="7">
    <source>
        <dbReference type="EMBL" id="SEF54091.1"/>
    </source>
</evidence>
<dbReference type="InterPro" id="IPR002549">
    <property type="entry name" value="AI-2E-like"/>
</dbReference>
<keyword evidence="4 6" id="KW-1133">Transmembrane helix</keyword>